<evidence type="ECO:0000256" key="1">
    <source>
        <dbReference type="SAM" id="Phobius"/>
    </source>
</evidence>
<reference evidence="2" key="1">
    <citation type="journal article" date="2014" name="Front. Microbiol.">
        <title>High frequency of phylogenetically diverse reductive dehalogenase-homologous genes in deep subseafloor sedimentary metagenomes.</title>
        <authorList>
            <person name="Kawai M."/>
            <person name="Futagami T."/>
            <person name="Toyoda A."/>
            <person name="Takaki Y."/>
            <person name="Nishi S."/>
            <person name="Hori S."/>
            <person name="Arai W."/>
            <person name="Tsubouchi T."/>
            <person name="Morono Y."/>
            <person name="Uchiyama I."/>
            <person name="Ito T."/>
            <person name="Fujiyama A."/>
            <person name="Inagaki F."/>
            <person name="Takami H."/>
        </authorList>
    </citation>
    <scope>NUCLEOTIDE SEQUENCE</scope>
    <source>
        <strain evidence="2">Expedition CK06-06</strain>
    </source>
</reference>
<gene>
    <name evidence="2" type="ORF">S03H2_29142</name>
</gene>
<dbReference type="AlphaFoldDB" id="X1HVP8"/>
<sequence>MNYHSPTKDKGGVLKPGPAADYLIKGFGLTPKPIPISHPGLHANIIIIISILIYIIAEGRILP</sequence>
<feature type="non-terminal residue" evidence="2">
    <location>
        <position position="63"/>
    </location>
</feature>
<dbReference type="EMBL" id="BARU01017578">
    <property type="protein sequence ID" value="GAH61145.1"/>
    <property type="molecule type" value="Genomic_DNA"/>
</dbReference>
<accession>X1HVP8</accession>
<protein>
    <submittedName>
        <fullName evidence="2">Uncharacterized protein</fullName>
    </submittedName>
</protein>
<proteinExistence type="predicted"/>
<evidence type="ECO:0000313" key="2">
    <source>
        <dbReference type="EMBL" id="GAH61145.1"/>
    </source>
</evidence>
<comment type="caution">
    <text evidence="2">The sequence shown here is derived from an EMBL/GenBank/DDBJ whole genome shotgun (WGS) entry which is preliminary data.</text>
</comment>
<name>X1HVP8_9ZZZZ</name>
<feature type="transmembrane region" description="Helical" evidence="1">
    <location>
        <begin position="41"/>
        <end position="57"/>
    </location>
</feature>
<organism evidence="2">
    <name type="scientific">marine sediment metagenome</name>
    <dbReference type="NCBI Taxonomy" id="412755"/>
    <lineage>
        <taxon>unclassified sequences</taxon>
        <taxon>metagenomes</taxon>
        <taxon>ecological metagenomes</taxon>
    </lineage>
</organism>
<keyword evidence="1" id="KW-1133">Transmembrane helix</keyword>
<keyword evidence="1" id="KW-0472">Membrane</keyword>
<keyword evidence="1" id="KW-0812">Transmembrane</keyword>